<feature type="transmembrane region" description="Helical" evidence="8">
    <location>
        <begin position="438"/>
        <end position="455"/>
    </location>
</feature>
<evidence type="ECO:0000256" key="6">
    <source>
        <dbReference type="ARBA" id="ARBA00023006"/>
    </source>
</evidence>
<protein>
    <recommendedName>
        <fullName evidence="8">Autophagy-related protein</fullName>
    </recommendedName>
</protein>
<feature type="transmembrane region" description="Helical" evidence="8">
    <location>
        <begin position="185"/>
        <end position="208"/>
    </location>
</feature>
<accession>A0A0A1T689</accession>
<keyword evidence="3 8" id="KW-0813">Transport</keyword>
<evidence type="ECO:0000256" key="4">
    <source>
        <dbReference type="ARBA" id="ARBA00022692"/>
    </source>
</evidence>
<keyword evidence="4 8" id="KW-0812">Transmembrane</keyword>
<dbReference type="PANTHER" id="PTHR23519">
    <property type="entry name" value="AUTOPHAGY-RELATED PROTEIN 22"/>
    <property type="match status" value="1"/>
</dbReference>
<feature type="transmembrane region" description="Helical" evidence="8">
    <location>
        <begin position="467"/>
        <end position="486"/>
    </location>
</feature>
<dbReference type="GO" id="GO:0006914">
    <property type="term" value="P:autophagy"/>
    <property type="evidence" value="ECO:0007669"/>
    <property type="project" value="UniProtKB-KW"/>
</dbReference>
<keyword evidence="8" id="KW-0926">Vacuole</keyword>
<evidence type="ECO:0000313" key="11">
    <source>
        <dbReference type="Proteomes" id="UP000039046"/>
    </source>
</evidence>
<evidence type="ECO:0000256" key="8">
    <source>
        <dbReference type="RuleBase" id="RU363073"/>
    </source>
</evidence>
<evidence type="ECO:0000256" key="5">
    <source>
        <dbReference type="ARBA" id="ARBA00022989"/>
    </source>
</evidence>
<dbReference type="Proteomes" id="UP000039046">
    <property type="component" value="Unassembled WGS sequence"/>
</dbReference>
<dbReference type="Pfam" id="PF11700">
    <property type="entry name" value="ATG22"/>
    <property type="match status" value="1"/>
</dbReference>
<evidence type="ECO:0000313" key="10">
    <source>
        <dbReference type="EMBL" id="CEJ80864.1"/>
    </source>
</evidence>
<name>A0A0A1T689_9HYPO</name>
<dbReference type="GO" id="GO:0005774">
    <property type="term" value="C:vacuolar membrane"/>
    <property type="evidence" value="ECO:0007669"/>
    <property type="project" value="UniProtKB-SubCell"/>
</dbReference>
<dbReference type="STRING" id="1531966.A0A0A1T689"/>
<feature type="transmembrane region" description="Helical" evidence="8">
    <location>
        <begin position="339"/>
        <end position="362"/>
    </location>
</feature>
<feature type="transmembrane region" description="Helical" evidence="8">
    <location>
        <begin position="506"/>
        <end position="522"/>
    </location>
</feature>
<keyword evidence="8" id="KW-0029">Amino-acid transport</keyword>
<comment type="similarity">
    <text evidence="2 8">Belongs to the ATG22 family.</text>
</comment>
<evidence type="ECO:0000256" key="7">
    <source>
        <dbReference type="ARBA" id="ARBA00023136"/>
    </source>
</evidence>
<evidence type="ECO:0000256" key="1">
    <source>
        <dbReference type="ARBA" id="ARBA00004128"/>
    </source>
</evidence>
<comment type="subcellular location">
    <subcellularLocation>
        <location evidence="1 8">Vacuole membrane</location>
        <topology evidence="1 8">Multi-pass membrane protein</topology>
    </subcellularLocation>
</comment>
<feature type="transmembrane region" description="Helical" evidence="8">
    <location>
        <begin position="242"/>
        <end position="264"/>
    </location>
</feature>
<keyword evidence="11" id="KW-1185">Reference proteome</keyword>
<dbReference type="OrthoDB" id="42657at2759"/>
<feature type="transmembrane region" description="Helical" evidence="8">
    <location>
        <begin position="276"/>
        <end position="301"/>
    </location>
</feature>
<evidence type="ECO:0000256" key="2">
    <source>
        <dbReference type="ARBA" id="ARBA00006978"/>
    </source>
</evidence>
<dbReference type="InterPro" id="IPR036259">
    <property type="entry name" value="MFS_trans_sf"/>
</dbReference>
<keyword evidence="7 8" id="KW-0472">Membrane</keyword>
<feature type="region of interest" description="Disordered" evidence="9">
    <location>
        <begin position="1"/>
        <end position="46"/>
    </location>
</feature>
<feature type="compositionally biased region" description="Polar residues" evidence="9">
    <location>
        <begin position="1"/>
        <end position="33"/>
    </location>
</feature>
<comment type="function">
    <text evidence="8">Vacuolar effluxer which mediate the efflux of amino acids resulting from autophagic degradation. The release of autophagic amino acids allows the maintenance of protein synthesis and viability during nitrogen starvation.</text>
</comment>
<dbReference type="GO" id="GO:0032974">
    <property type="term" value="P:amino acid transmembrane export from vacuole"/>
    <property type="evidence" value="ECO:0007669"/>
    <property type="project" value="TreeGrafter"/>
</dbReference>
<dbReference type="EMBL" id="CDHN01000001">
    <property type="protein sequence ID" value="CEJ80864.1"/>
    <property type="molecule type" value="Genomic_DNA"/>
</dbReference>
<feature type="transmembrane region" description="Helical" evidence="8">
    <location>
        <begin position="57"/>
        <end position="78"/>
    </location>
</feature>
<feature type="transmembrane region" description="Helical" evidence="8">
    <location>
        <begin position="374"/>
        <end position="394"/>
    </location>
</feature>
<dbReference type="InterPro" id="IPR050495">
    <property type="entry name" value="ATG22/LtaA_families"/>
</dbReference>
<keyword evidence="5 8" id="KW-1133">Transmembrane helix</keyword>
<dbReference type="HOGENOM" id="CLU_034559_0_0_1"/>
<dbReference type="PANTHER" id="PTHR23519:SF2">
    <property type="entry name" value="AUTOPHAGY-RELATED PROTEIN 22"/>
    <property type="match status" value="1"/>
</dbReference>
<organism evidence="10 11">
    <name type="scientific">[Torrubiella] hemipterigena</name>
    <dbReference type="NCBI Taxonomy" id="1531966"/>
    <lineage>
        <taxon>Eukaryota</taxon>
        <taxon>Fungi</taxon>
        <taxon>Dikarya</taxon>
        <taxon>Ascomycota</taxon>
        <taxon>Pezizomycotina</taxon>
        <taxon>Sordariomycetes</taxon>
        <taxon>Hypocreomycetidae</taxon>
        <taxon>Hypocreales</taxon>
        <taxon>Clavicipitaceae</taxon>
        <taxon>Clavicipitaceae incertae sedis</taxon>
        <taxon>'Torrubiella' clade</taxon>
    </lineage>
</organism>
<dbReference type="InterPro" id="IPR024671">
    <property type="entry name" value="Atg22-like"/>
</dbReference>
<feature type="transmembrane region" description="Helical" evidence="8">
    <location>
        <begin position="406"/>
        <end position="426"/>
    </location>
</feature>
<dbReference type="AlphaFoldDB" id="A0A0A1T689"/>
<feature type="transmembrane region" description="Helical" evidence="8">
    <location>
        <begin position="156"/>
        <end position="173"/>
    </location>
</feature>
<dbReference type="SUPFAM" id="SSF103473">
    <property type="entry name" value="MFS general substrate transporter"/>
    <property type="match status" value="1"/>
</dbReference>
<proteinExistence type="inferred from homology"/>
<sequence>MVDTINDMSKGQKQQTFESVQAVDSPTASTANKNLDDGEASENGPLQLEPLATRKALWAWLILCFSTGPTAGMVNSYVTASIQSAANAVGHVPGSNKPCARRGAIHCVVKMGGYDVDYLSYLLYLRAISRACEGVVSILVSGVADYSNNRKTMMMCSIYLFGILALPFAGLTGNTYNSLNALSTLYVVLEVVSGVYTVIEASYIPIFMRSVGFSRKRIRLQDEQEEERTEYARKTWQQGSRVSVLGLVSGNLGAILALLIGVIITYSRGSYVTEGYFNFLLAITVGGCLTIVCAIAGHIMLPSIQGAKRPVGKSIFLLPIRTWFQILGSIRQYPNAFKICIGWVLWNTAYSNFIQLLGALFLESSGIQRGSNIYTVYSFMMVIFACVGSLSWMFSFRRSRLHIKSWAYIFFGVNILCIFWGCLGIANIPIGYKHQAEFWVADFLFMSTSSALRALNRVLYASIIPKGSEAAFFGLEITLGLATGWINPLVQGVIQNNTHNLRFPMLPNLLLMLVALGLYIWTDVDKGMRDADTTLTAAADSE</sequence>
<keyword evidence="6 8" id="KW-0072">Autophagy</keyword>
<gene>
    <name evidence="10" type="ORF">VHEMI01024</name>
</gene>
<evidence type="ECO:0000256" key="3">
    <source>
        <dbReference type="ARBA" id="ARBA00022448"/>
    </source>
</evidence>
<evidence type="ECO:0000256" key="9">
    <source>
        <dbReference type="SAM" id="MobiDB-lite"/>
    </source>
</evidence>
<reference evidence="10 11" key="1">
    <citation type="journal article" date="2015" name="Genome Announc.">
        <title>Draft Genome Sequence and Gene Annotation of the Entomopathogenic Fungus Verticillium hemipterigenum.</title>
        <authorList>
            <person name="Horn F."/>
            <person name="Habel A."/>
            <person name="Scharf D.H."/>
            <person name="Dworschak J."/>
            <person name="Brakhage A.A."/>
            <person name="Guthke R."/>
            <person name="Hertweck C."/>
            <person name="Linde J."/>
        </authorList>
    </citation>
    <scope>NUCLEOTIDE SEQUENCE [LARGE SCALE GENOMIC DNA]</scope>
</reference>